<dbReference type="RefSeq" id="WP_007142720.1">
    <property type="nucleotide sequence ID" value="NZ_AOLZ01000048.1"/>
</dbReference>
<keyword evidence="3 7" id="KW-0812">Transmembrane</keyword>
<dbReference type="Pfam" id="PF02653">
    <property type="entry name" value="BPD_transp_2"/>
    <property type="match status" value="1"/>
</dbReference>
<feature type="transmembrane region" description="Helical" evidence="7">
    <location>
        <begin position="114"/>
        <end position="132"/>
    </location>
</feature>
<protein>
    <submittedName>
        <fullName evidence="8">Branched-chain amino acid ABC transporter permease</fullName>
    </submittedName>
    <submittedName>
        <fullName evidence="9">Inner-membrane translocator</fullName>
    </submittedName>
</protein>
<organism evidence="9 10">
    <name type="scientific">Natronobacterium lacisalsi AJ5</name>
    <dbReference type="NCBI Taxonomy" id="358396"/>
    <lineage>
        <taxon>Archaea</taxon>
        <taxon>Methanobacteriati</taxon>
        <taxon>Methanobacteriota</taxon>
        <taxon>Stenosarchaea group</taxon>
        <taxon>Halobacteria</taxon>
        <taxon>Halobacteriales</taxon>
        <taxon>Natrialbaceae</taxon>
        <taxon>Natronobacterium</taxon>
    </lineage>
</organism>
<comment type="subcellular location">
    <subcellularLocation>
        <location evidence="1">Cell membrane</location>
        <topology evidence="1">Multi-pass membrane protein</topology>
    </subcellularLocation>
</comment>
<dbReference type="PANTHER" id="PTHR30482:SF17">
    <property type="entry name" value="ABC TRANSPORTER ATP-BINDING PROTEIN"/>
    <property type="match status" value="1"/>
</dbReference>
<keyword evidence="4 7" id="KW-1133">Transmembrane helix</keyword>
<feature type="transmembrane region" description="Helical" evidence="7">
    <location>
        <begin position="144"/>
        <end position="164"/>
    </location>
</feature>
<reference evidence="8" key="3">
    <citation type="submission" date="2017-01" db="EMBL/GenBank/DDBJ databases">
        <authorList>
            <person name="Mah S.A."/>
            <person name="Swanson W.J."/>
            <person name="Moy G.W."/>
            <person name="Vacquier V.D."/>
        </authorList>
    </citation>
    <scope>NUCLEOTIDE SEQUENCE</scope>
    <source>
        <strain evidence="8">AJ5</strain>
    </source>
</reference>
<dbReference type="GO" id="GO:0015658">
    <property type="term" value="F:branched-chain amino acid transmembrane transporter activity"/>
    <property type="evidence" value="ECO:0007669"/>
    <property type="project" value="InterPro"/>
</dbReference>
<sequence length="482" mass="50954">MAISPTRDGDRGHDPDAADSTSSGTATDGGTESASSAGPDATADDGDLGDGATATAESPLAENGWVRRYLREHTAHALVIAVFAIYPPLYGVLLRLPGIDLGVVSFAPAAFFDAFLPGTTFVISMLFLGLFAMSFDFISGYTGYLSFGHAAFYGIGAYFIVLVANGDVPFLSEGTPFVITMLLGAILAFLAALAIGAVSFRLTGVYFAMITLGFAQVLYELIRNWGYVAANPQEGPTLEGPTPEIGVPYVDSLSVALGRLAGDSFENVLGLGIDVSATLTSYYAIGLVVVCCYFAMQRIIHSPFGRVMIAIRENEERARAVGYNVFWYKMAAFGFSGFFAAIAGALFAAYSGAASPDTTFYFLVTADALIVAIIGGLGTLAGPFFGSAFFEWLEDVLSSEQGGLAPYLREGLPESVLGADVGGVSFLEVINAAVDGRSQLYLGIVFVLFVLFVPNGLLGSVRDRIGGPVAKRLPDYLDRYRR</sequence>
<dbReference type="InterPro" id="IPR001851">
    <property type="entry name" value="ABC_transp_permease"/>
</dbReference>
<dbReference type="PATRIC" id="fig|358396.7.peg.3057"/>
<evidence type="ECO:0000313" key="9">
    <source>
        <dbReference type="EMBL" id="EMA31237.1"/>
    </source>
</evidence>
<evidence type="ECO:0000256" key="4">
    <source>
        <dbReference type="ARBA" id="ARBA00022989"/>
    </source>
</evidence>
<dbReference type="eggNOG" id="arCOG01274">
    <property type="taxonomic scope" value="Archaea"/>
</dbReference>
<name>M0LCE1_NATLA</name>
<feature type="transmembrane region" description="Helical" evidence="7">
    <location>
        <begin position="176"/>
        <end position="198"/>
    </location>
</feature>
<dbReference type="InterPro" id="IPR043428">
    <property type="entry name" value="LivM-like"/>
</dbReference>
<feature type="transmembrane region" description="Helical" evidence="7">
    <location>
        <begin position="75"/>
        <end position="94"/>
    </location>
</feature>
<feature type="compositionally biased region" description="Low complexity" evidence="6">
    <location>
        <begin position="18"/>
        <end position="41"/>
    </location>
</feature>
<evidence type="ECO:0000256" key="2">
    <source>
        <dbReference type="ARBA" id="ARBA00022475"/>
    </source>
</evidence>
<keyword evidence="10" id="KW-1185">Reference proteome</keyword>
<evidence type="ECO:0000313" key="10">
    <source>
        <dbReference type="Proteomes" id="UP000011555"/>
    </source>
</evidence>
<feature type="transmembrane region" description="Helical" evidence="7">
    <location>
        <begin position="360"/>
        <end position="385"/>
    </location>
</feature>
<dbReference type="GO" id="GO:0005886">
    <property type="term" value="C:plasma membrane"/>
    <property type="evidence" value="ECO:0007669"/>
    <property type="project" value="UniProtKB-SubCell"/>
</dbReference>
<evidence type="ECO:0000313" key="8">
    <source>
        <dbReference type="EMBL" id="APW99117.1"/>
    </source>
</evidence>
<feature type="region of interest" description="Disordered" evidence="6">
    <location>
        <begin position="1"/>
        <end position="55"/>
    </location>
</feature>
<evidence type="ECO:0000256" key="7">
    <source>
        <dbReference type="SAM" id="Phobius"/>
    </source>
</evidence>
<feature type="compositionally biased region" description="Basic and acidic residues" evidence="6">
    <location>
        <begin position="7"/>
        <end position="16"/>
    </location>
</feature>
<dbReference type="AlphaFoldDB" id="M0LCE1"/>
<reference evidence="8 11" key="1">
    <citation type="journal article" date="2011" name="J. Bacteriol.">
        <title>Genome sequence of Halobiforma lacisalsi AJ5, an extremely halophilic archaeon which harbors a bop gene.</title>
        <authorList>
            <person name="Jiang X."/>
            <person name="Wang S."/>
            <person name="Cheng H."/>
            <person name="Huo Y."/>
            <person name="Zhang X."/>
            <person name="Zhu X."/>
            <person name="Han X."/>
            <person name="Ni P."/>
            <person name="Wu M."/>
        </authorList>
    </citation>
    <scope>NUCLEOTIDE SEQUENCE [LARGE SCALE GENOMIC DNA]</scope>
    <source>
        <strain evidence="8 11">AJ5</strain>
    </source>
</reference>
<keyword evidence="5 7" id="KW-0472">Membrane</keyword>
<dbReference type="GeneID" id="30922583"/>
<dbReference type="KEGG" id="hlc:CHINAEXTREME15625"/>
<feature type="transmembrane region" description="Helical" evidence="7">
    <location>
        <begin position="326"/>
        <end position="348"/>
    </location>
</feature>
<feature type="transmembrane region" description="Helical" evidence="7">
    <location>
        <begin position="440"/>
        <end position="458"/>
    </location>
</feature>
<dbReference type="CDD" id="cd06581">
    <property type="entry name" value="TM_PBP1_LivM_like"/>
    <property type="match status" value="1"/>
</dbReference>
<dbReference type="STRING" id="358396.CHINAEXTREME_15625"/>
<dbReference type="PANTHER" id="PTHR30482">
    <property type="entry name" value="HIGH-AFFINITY BRANCHED-CHAIN AMINO ACID TRANSPORT SYSTEM PERMEASE"/>
    <property type="match status" value="1"/>
</dbReference>
<dbReference type="EMBL" id="AOLZ01000048">
    <property type="protein sequence ID" value="EMA31237.1"/>
    <property type="molecule type" value="Genomic_DNA"/>
</dbReference>
<evidence type="ECO:0000256" key="3">
    <source>
        <dbReference type="ARBA" id="ARBA00022692"/>
    </source>
</evidence>
<proteinExistence type="predicted"/>
<evidence type="ECO:0000256" key="1">
    <source>
        <dbReference type="ARBA" id="ARBA00004651"/>
    </source>
</evidence>
<dbReference type="Proteomes" id="UP000011555">
    <property type="component" value="Unassembled WGS sequence"/>
</dbReference>
<dbReference type="EMBL" id="CP019285">
    <property type="protein sequence ID" value="APW99117.1"/>
    <property type="molecule type" value="Genomic_DNA"/>
</dbReference>
<keyword evidence="2" id="KW-1003">Cell membrane</keyword>
<accession>M0LCE1</accession>
<evidence type="ECO:0000313" key="11">
    <source>
        <dbReference type="Proteomes" id="UP000186547"/>
    </source>
</evidence>
<gene>
    <name evidence="9" type="ORF">C445_15059</name>
    <name evidence="8" type="ORF">CHINAEXTREME_15625</name>
</gene>
<reference evidence="9 10" key="2">
    <citation type="journal article" date="2014" name="PLoS Genet.">
        <title>Phylogenetically driven sequencing of extremely halophilic archaea reveals strategies for static and dynamic osmo-response.</title>
        <authorList>
            <person name="Becker E.A."/>
            <person name="Seitzer P.M."/>
            <person name="Tritt A."/>
            <person name="Larsen D."/>
            <person name="Krusor M."/>
            <person name="Yao A.I."/>
            <person name="Wu D."/>
            <person name="Madern D."/>
            <person name="Eisen J.A."/>
            <person name="Darling A.E."/>
            <person name="Facciotti M.T."/>
        </authorList>
    </citation>
    <scope>NUCLEOTIDE SEQUENCE [LARGE SCALE GENOMIC DNA]</scope>
    <source>
        <strain evidence="9 10">AJ5</strain>
    </source>
</reference>
<feature type="transmembrane region" description="Helical" evidence="7">
    <location>
        <begin position="275"/>
        <end position="296"/>
    </location>
</feature>
<evidence type="ECO:0000256" key="5">
    <source>
        <dbReference type="ARBA" id="ARBA00023136"/>
    </source>
</evidence>
<evidence type="ECO:0000256" key="6">
    <source>
        <dbReference type="SAM" id="MobiDB-lite"/>
    </source>
</evidence>
<dbReference type="Proteomes" id="UP000186547">
    <property type="component" value="Chromosome"/>
</dbReference>